<dbReference type="EMBL" id="NPIC01000005">
    <property type="protein sequence ID" value="RDL36283.1"/>
    <property type="molecule type" value="Genomic_DNA"/>
</dbReference>
<accession>A0A370TL78</accession>
<dbReference type="Proteomes" id="UP000254866">
    <property type="component" value="Unassembled WGS sequence"/>
</dbReference>
<sequence length="161" mass="17760">MSANRSPWSDAELSLLRQVHSENPGAELRNVWRTFSERNGENRSKNAVKSKMKDLGLVAERGHHDATMSTPSKGGSSICSQQSLSMRYNWIAPELPIFMPLHPLIAEARRHAAVVQTVGYASSVSPTTRWASILGKADISGLRCAEPDRAALHAYMEYLQG</sequence>
<gene>
    <name evidence="1" type="ORF">BP5553_06895</name>
</gene>
<name>A0A370TL78_9HELO</name>
<organism evidence="1 2">
    <name type="scientific">Venustampulla echinocandica</name>
    <dbReference type="NCBI Taxonomy" id="2656787"/>
    <lineage>
        <taxon>Eukaryota</taxon>
        <taxon>Fungi</taxon>
        <taxon>Dikarya</taxon>
        <taxon>Ascomycota</taxon>
        <taxon>Pezizomycotina</taxon>
        <taxon>Leotiomycetes</taxon>
        <taxon>Helotiales</taxon>
        <taxon>Pleuroascaceae</taxon>
        <taxon>Venustampulla</taxon>
    </lineage>
</organism>
<proteinExistence type="predicted"/>
<evidence type="ECO:0000313" key="2">
    <source>
        <dbReference type="Proteomes" id="UP000254866"/>
    </source>
</evidence>
<reference evidence="1 2" key="1">
    <citation type="journal article" date="2018" name="IMA Fungus">
        <title>IMA Genome-F 9: Draft genome sequence of Annulohypoxylon stygium, Aspergillus mulundensis, Berkeleyomyces basicola (syn. Thielaviopsis basicola), Ceratocystis smalleyi, two Cercospora beticola strains, Coleophoma cylindrospora, Fusarium fracticaudum, Phialophora cf. hyalina, and Morchella septimelata.</title>
        <authorList>
            <person name="Wingfield B.D."/>
            <person name="Bills G.F."/>
            <person name="Dong Y."/>
            <person name="Huang W."/>
            <person name="Nel W.J."/>
            <person name="Swalarsk-Parry B.S."/>
            <person name="Vaghefi N."/>
            <person name="Wilken P.M."/>
            <person name="An Z."/>
            <person name="de Beer Z.W."/>
            <person name="De Vos L."/>
            <person name="Chen L."/>
            <person name="Duong T.A."/>
            <person name="Gao Y."/>
            <person name="Hammerbacher A."/>
            <person name="Kikkert J.R."/>
            <person name="Li Y."/>
            <person name="Li H."/>
            <person name="Li K."/>
            <person name="Li Q."/>
            <person name="Liu X."/>
            <person name="Ma X."/>
            <person name="Naidoo K."/>
            <person name="Pethybridge S.J."/>
            <person name="Sun J."/>
            <person name="Steenkamp E.T."/>
            <person name="van der Nest M.A."/>
            <person name="van Wyk S."/>
            <person name="Wingfield M.J."/>
            <person name="Xiong C."/>
            <person name="Yue Q."/>
            <person name="Zhang X."/>
        </authorList>
    </citation>
    <scope>NUCLEOTIDE SEQUENCE [LARGE SCALE GENOMIC DNA]</scope>
    <source>
        <strain evidence="1 2">BP 5553</strain>
    </source>
</reference>
<protein>
    <recommendedName>
        <fullName evidence="3">Myb-like domain-containing protein</fullName>
    </recommendedName>
</protein>
<comment type="caution">
    <text evidence="1">The sequence shown here is derived from an EMBL/GenBank/DDBJ whole genome shotgun (WGS) entry which is preliminary data.</text>
</comment>
<evidence type="ECO:0000313" key="1">
    <source>
        <dbReference type="EMBL" id="RDL36283.1"/>
    </source>
</evidence>
<evidence type="ECO:0008006" key="3">
    <source>
        <dbReference type="Google" id="ProtNLM"/>
    </source>
</evidence>
<dbReference type="GeneID" id="43599744"/>
<dbReference type="RefSeq" id="XP_031868939.1">
    <property type="nucleotide sequence ID" value="XM_032015518.1"/>
</dbReference>
<dbReference type="OrthoDB" id="3431156at2759"/>
<dbReference type="AlphaFoldDB" id="A0A370TL78"/>
<keyword evidence="2" id="KW-1185">Reference proteome</keyword>